<protein>
    <submittedName>
        <fullName evidence="1">Uncharacterized protein</fullName>
    </submittedName>
</protein>
<keyword evidence="2" id="KW-1185">Reference proteome</keyword>
<evidence type="ECO:0000313" key="1">
    <source>
        <dbReference type="EMBL" id="KAI8570315.1"/>
    </source>
</evidence>
<accession>A0ACC0PXV2</accession>
<name>A0ACC0PXV2_RHOML</name>
<gene>
    <name evidence="1" type="ORF">RHMOL_Rhmol01G0025000</name>
</gene>
<reference evidence="1" key="1">
    <citation type="submission" date="2022-02" db="EMBL/GenBank/DDBJ databases">
        <title>Plant Genome Project.</title>
        <authorList>
            <person name="Zhang R.-G."/>
        </authorList>
    </citation>
    <scope>NUCLEOTIDE SEQUENCE</scope>
    <source>
        <strain evidence="1">AT1</strain>
    </source>
</reference>
<dbReference type="EMBL" id="CM046388">
    <property type="protein sequence ID" value="KAI8570315.1"/>
    <property type="molecule type" value="Genomic_DNA"/>
</dbReference>
<comment type="caution">
    <text evidence="1">The sequence shown here is derived from an EMBL/GenBank/DDBJ whole genome shotgun (WGS) entry which is preliminary data.</text>
</comment>
<dbReference type="Proteomes" id="UP001062846">
    <property type="component" value="Chromosome 1"/>
</dbReference>
<organism evidence="1 2">
    <name type="scientific">Rhododendron molle</name>
    <name type="common">Chinese azalea</name>
    <name type="synonym">Azalea mollis</name>
    <dbReference type="NCBI Taxonomy" id="49168"/>
    <lineage>
        <taxon>Eukaryota</taxon>
        <taxon>Viridiplantae</taxon>
        <taxon>Streptophyta</taxon>
        <taxon>Embryophyta</taxon>
        <taxon>Tracheophyta</taxon>
        <taxon>Spermatophyta</taxon>
        <taxon>Magnoliopsida</taxon>
        <taxon>eudicotyledons</taxon>
        <taxon>Gunneridae</taxon>
        <taxon>Pentapetalae</taxon>
        <taxon>asterids</taxon>
        <taxon>Ericales</taxon>
        <taxon>Ericaceae</taxon>
        <taxon>Ericoideae</taxon>
        <taxon>Rhodoreae</taxon>
        <taxon>Rhododendron</taxon>
    </lineage>
</organism>
<proteinExistence type="predicted"/>
<evidence type="ECO:0000313" key="2">
    <source>
        <dbReference type="Proteomes" id="UP001062846"/>
    </source>
</evidence>
<sequence length="137" mass="15189">MLFDEVNGYTPEYIYGNYFKRVPQGKIYVEKREENEESEKDDKSEKKMGNLGLSELSGLGDSGEQADTSSESQCWVSKVLYCVQNVKVLESTLKINTMDSLKLADYKVCCWFLGAGFGSSIGATAVEVYGRCSASDT</sequence>